<keyword evidence="1" id="KW-0175">Coiled coil</keyword>
<reference evidence="2" key="1">
    <citation type="submission" date="2021-01" db="EMBL/GenBank/DDBJ databases">
        <authorList>
            <person name="Li S."/>
            <person name="Lin Y."/>
        </authorList>
    </citation>
    <scope>NUCLEOTIDE SEQUENCE</scope>
</reference>
<sequence length="359" mass="39194">MAIRLQQIAAPNFAGSNQLLLAANQQIGNALQGLQGTLGQYRDEVVRRNTAQAVGLLTGATDANDLAQRQQQVAQLVQQGDIDPTRVSEVAATMPDTLLGRQTNQMKLNQLQTAQHDAPLMGQYMQAVMSGDHNAAKGLLSQFQGDASDALKFASDWDIKNQQLNLQRSELAQRQAQFAATQAAAKARAAQSSSLLKALPGLLNTGNVIQGKSEARDLQANAQDAQQRLSMDPLNNPKLNVSGWADANNDAWFSSWGREGDSNRIFNALKDQPAFKALNPQQQMNILDGALANENSREDKGNVSTVNAATKYLTDATKRLNTLKITSREAEDAKDRQSVMQEQRDRLNKLLLPLLLQQQ</sequence>
<evidence type="ECO:0000313" key="2">
    <source>
        <dbReference type="EMBL" id="QSJ03718.1"/>
    </source>
</evidence>
<organism evidence="2 3">
    <name type="scientific">Klebsiella phage vB_KpnP_P184</name>
    <dbReference type="NCBI Taxonomy" id="2806547"/>
    <lineage>
        <taxon>Viruses</taxon>
        <taxon>Duplodnaviria</taxon>
        <taxon>Heunggongvirae</taxon>
        <taxon>Uroviricota</taxon>
        <taxon>Caudoviricetes</taxon>
        <taxon>Schitoviridae</taxon>
        <taxon>Efbeekayvirus</taxon>
        <taxon>Efbeekayvirus P184</taxon>
    </lineage>
</organism>
<accession>A0A898K8D7</accession>
<name>A0A898K8D7_9CAUD</name>
<dbReference type="KEGG" id="vg:65133504"/>
<keyword evidence="3" id="KW-1185">Reference proteome</keyword>
<feature type="coiled-coil region" evidence="1">
    <location>
        <begin position="313"/>
        <end position="350"/>
    </location>
</feature>
<protein>
    <submittedName>
        <fullName evidence="2">Uncharacterized protein</fullName>
    </submittedName>
</protein>
<proteinExistence type="predicted"/>
<dbReference type="RefSeq" id="YP_010114902.1">
    <property type="nucleotide sequence ID" value="NC_055919.1"/>
</dbReference>
<dbReference type="GeneID" id="65133504"/>
<evidence type="ECO:0000256" key="1">
    <source>
        <dbReference type="SAM" id="Coils"/>
    </source>
</evidence>
<dbReference type="Proteomes" id="UP000663176">
    <property type="component" value="Segment"/>
</dbReference>
<evidence type="ECO:0000313" key="3">
    <source>
        <dbReference type="Proteomes" id="UP000663176"/>
    </source>
</evidence>
<dbReference type="EMBL" id="MW495044">
    <property type="protein sequence ID" value="QSJ03718.1"/>
    <property type="molecule type" value="Genomic_DNA"/>
</dbReference>